<dbReference type="InterPro" id="IPR002816">
    <property type="entry name" value="TraB/PrgY/GumN_fam"/>
</dbReference>
<keyword evidence="1" id="KW-0732">Signal</keyword>
<feature type="signal peptide" evidence="1">
    <location>
        <begin position="1"/>
        <end position="22"/>
    </location>
</feature>
<reference evidence="2 3" key="1">
    <citation type="submission" date="2019-01" db="EMBL/GenBank/DDBJ databases">
        <authorList>
            <person name="Chen W.-M."/>
        </authorList>
    </citation>
    <scope>NUCLEOTIDE SEQUENCE [LARGE SCALE GENOMIC DNA]</scope>
    <source>
        <strain evidence="2 3">CCP-7</strain>
    </source>
</reference>
<evidence type="ECO:0000313" key="3">
    <source>
        <dbReference type="Proteomes" id="UP000282971"/>
    </source>
</evidence>
<dbReference type="Proteomes" id="UP000282971">
    <property type="component" value="Unassembled WGS sequence"/>
</dbReference>
<dbReference type="RefSeq" id="WP_127746497.1">
    <property type="nucleotide sequence ID" value="NZ_SACN01000005.1"/>
</dbReference>
<gene>
    <name evidence="2" type="ORF">EOD43_21965</name>
</gene>
<organism evidence="2 3">
    <name type="scientific">Sphingomonas crocodyli</name>
    <dbReference type="NCBI Taxonomy" id="1979270"/>
    <lineage>
        <taxon>Bacteria</taxon>
        <taxon>Pseudomonadati</taxon>
        <taxon>Pseudomonadota</taxon>
        <taxon>Alphaproteobacteria</taxon>
        <taxon>Sphingomonadales</taxon>
        <taxon>Sphingomonadaceae</taxon>
        <taxon>Sphingomonas</taxon>
    </lineage>
</organism>
<dbReference type="PANTHER" id="PTHR40590:SF1">
    <property type="entry name" value="CYTOPLASMIC PROTEIN"/>
    <property type="match status" value="1"/>
</dbReference>
<dbReference type="OrthoDB" id="9806326at2"/>
<protein>
    <submittedName>
        <fullName evidence="2">TraB/GumN family protein</fullName>
    </submittedName>
</protein>
<dbReference type="PANTHER" id="PTHR40590">
    <property type="entry name" value="CYTOPLASMIC PROTEIN-RELATED"/>
    <property type="match status" value="1"/>
</dbReference>
<comment type="caution">
    <text evidence="2">The sequence shown here is derived from an EMBL/GenBank/DDBJ whole genome shotgun (WGS) entry which is preliminary data.</text>
</comment>
<sequence length="291" mass="31468">MKWFRRLTAALLSLILAAPVAAAPSPAMWKFGDADTTIYLYGTIHALPANFRWRDAKLERVMASADTLVIETMIDKDPAAIARLMPPPDPSLPSILDRVPAKSRAPLSAMIAKAGLSPAQLDPMPTWQAAFYLMGAMMRDIGAERGAGVEQNLTPAFESGVSGPRKIEALETASSQLKLFEDLSEADQRELLAGLVDGSGDAKRDYAKMLKAWAAGDEKAIAKTFADDEDLTPHLRDVLLKKRNEAWTVWLKDRLNTPGTVLVAVGAGHLAGPLSVQSMLAAQGVKVERVR</sequence>
<dbReference type="AlphaFoldDB" id="A0A437LVM6"/>
<keyword evidence="3" id="KW-1185">Reference proteome</keyword>
<evidence type="ECO:0000256" key="1">
    <source>
        <dbReference type="SAM" id="SignalP"/>
    </source>
</evidence>
<feature type="chain" id="PRO_5019252331" evidence="1">
    <location>
        <begin position="23"/>
        <end position="291"/>
    </location>
</feature>
<name>A0A437LVM6_9SPHN</name>
<evidence type="ECO:0000313" key="2">
    <source>
        <dbReference type="EMBL" id="RVT89432.1"/>
    </source>
</evidence>
<dbReference type="Pfam" id="PF01963">
    <property type="entry name" value="TraB_PrgY_gumN"/>
    <property type="match status" value="1"/>
</dbReference>
<dbReference type="CDD" id="cd14789">
    <property type="entry name" value="Tiki"/>
    <property type="match status" value="1"/>
</dbReference>
<accession>A0A437LVM6</accession>
<dbReference type="InterPro" id="IPR047111">
    <property type="entry name" value="YbaP-like"/>
</dbReference>
<proteinExistence type="predicted"/>
<dbReference type="EMBL" id="SACN01000005">
    <property type="protein sequence ID" value="RVT89432.1"/>
    <property type="molecule type" value="Genomic_DNA"/>
</dbReference>